<dbReference type="InterPro" id="IPR011053">
    <property type="entry name" value="Single_hybrid_motif"/>
</dbReference>
<reference evidence="14" key="1">
    <citation type="submission" date="2016-11" db="EMBL/GenBank/DDBJ databases">
        <title>Comparison of Traditional DNA-DNA Hybridization with In Silico Genomic Analysis.</title>
        <authorList>
            <person name="Nicholson A.C."/>
            <person name="Humrighouse B.W."/>
            <person name="Graziano J."/>
            <person name="Lasker B."/>
            <person name="Whitney A.M."/>
            <person name="Mcquiston J.R."/>
            <person name="Bell M."/>
        </authorList>
    </citation>
    <scope>NUCLEOTIDE SEQUENCE [LARGE SCALE GENOMIC DNA]</scope>
    <source>
        <strain evidence="14">H2381</strain>
    </source>
</reference>
<dbReference type="Pfam" id="PF00364">
    <property type="entry name" value="Biotin_lipoyl"/>
    <property type="match status" value="1"/>
</dbReference>
<dbReference type="InterPro" id="IPR000089">
    <property type="entry name" value="Biotin_lipoyl"/>
</dbReference>
<dbReference type="SUPFAM" id="SSF51230">
    <property type="entry name" value="Single hybrid motif"/>
    <property type="match status" value="1"/>
</dbReference>
<comment type="pathway">
    <text evidence="2 9">Lipid metabolism; fatty acid biosynthesis.</text>
</comment>
<evidence type="ECO:0000256" key="9">
    <source>
        <dbReference type="RuleBase" id="RU364072"/>
    </source>
</evidence>
<evidence type="ECO:0000313" key="15">
    <source>
        <dbReference type="Proteomes" id="UP000214673"/>
    </source>
</evidence>
<evidence type="ECO:0000256" key="6">
    <source>
        <dbReference type="ARBA" id="ARBA00023098"/>
    </source>
</evidence>
<evidence type="ECO:0000259" key="11">
    <source>
        <dbReference type="PROSITE" id="PS50968"/>
    </source>
</evidence>
<feature type="region of interest" description="Disordered" evidence="10">
    <location>
        <begin position="39"/>
        <end position="71"/>
    </location>
</feature>
<dbReference type="PROSITE" id="PS50968">
    <property type="entry name" value="BIOTINYL_LIPOYL"/>
    <property type="match status" value="1"/>
</dbReference>
<keyword evidence="8 9" id="KW-0092">Biotin</keyword>
<dbReference type="RefSeq" id="WP_088234041.1">
    <property type="nucleotide sequence ID" value="NZ_CALUEG010000029.1"/>
</dbReference>
<dbReference type="InterPro" id="IPR001249">
    <property type="entry name" value="AcCoA_biotinCC"/>
</dbReference>
<reference evidence="13 15" key="2">
    <citation type="submission" date="2016-11" db="EMBL/GenBank/DDBJ databases">
        <title>Comparison of Traditional DNA-DNA Hybridization with In Silico Genomic Analysis.</title>
        <authorList>
            <person name="Nicholson A.C."/>
            <person name="Sammons S."/>
            <person name="Humrighouse B.W."/>
            <person name="Graziano J."/>
            <person name="Lasker B."/>
            <person name="Whitney A.M."/>
            <person name="Mcquiston J.R."/>
        </authorList>
    </citation>
    <scope>NUCLEOTIDE SEQUENCE [LARGE SCALE GENOMIC DNA]</scope>
    <source>
        <strain evidence="12 15">H1892</strain>
        <strain evidence="13">H2381</strain>
    </source>
</reference>
<keyword evidence="15" id="KW-1185">Reference proteome</keyword>
<accession>A0A212AI68</accession>
<evidence type="ECO:0000256" key="1">
    <source>
        <dbReference type="ARBA" id="ARBA00003761"/>
    </source>
</evidence>
<dbReference type="CDD" id="cd06850">
    <property type="entry name" value="biotinyl_domain"/>
    <property type="match status" value="1"/>
</dbReference>
<proteinExistence type="predicted"/>
<feature type="domain" description="Lipoyl-binding" evidence="11">
    <location>
        <begin position="64"/>
        <end position="138"/>
    </location>
</feature>
<dbReference type="GO" id="GO:0003989">
    <property type="term" value="F:acetyl-CoA carboxylase activity"/>
    <property type="evidence" value="ECO:0007669"/>
    <property type="project" value="InterPro"/>
</dbReference>
<evidence type="ECO:0000256" key="3">
    <source>
        <dbReference type="ARBA" id="ARBA00017562"/>
    </source>
</evidence>
<dbReference type="GO" id="GO:0009317">
    <property type="term" value="C:acetyl-CoA carboxylase complex"/>
    <property type="evidence" value="ECO:0007669"/>
    <property type="project" value="InterPro"/>
</dbReference>
<dbReference type="PANTHER" id="PTHR45266:SF3">
    <property type="entry name" value="OXALOACETATE DECARBOXYLASE ALPHA CHAIN"/>
    <property type="match status" value="1"/>
</dbReference>
<dbReference type="UniPathway" id="UPA00094"/>
<gene>
    <name evidence="13" type="ORF">CDV52_19040</name>
    <name evidence="12" type="ORF">CDV53_04800</name>
</gene>
<keyword evidence="13" id="KW-0436">Ligase</keyword>
<dbReference type="OrthoDB" id="9811735at2"/>
<dbReference type="InterPro" id="IPR001882">
    <property type="entry name" value="Biotin_BS"/>
</dbReference>
<keyword evidence="7 9" id="KW-0275">Fatty acid biosynthesis</keyword>
<evidence type="ECO:0000313" key="13">
    <source>
        <dbReference type="EMBL" id="OWJ81198.1"/>
    </source>
</evidence>
<dbReference type="PROSITE" id="PS00188">
    <property type="entry name" value="BIOTIN"/>
    <property type="match status" value="1"/>
</dbReference>
<dbReference type="InterPro" id="IPR050709">
    <property type="entry name" value="Biotin_Carboxyl_Carrier/Decarb"/>
</dbReference>
<name>A0A212AI68_9RHOB</name>
<dbReference type="Proteomes" id="UP000214673">
    <property type="component" value="Unassembled WGS sequence"/>
</dbReference>
<comment type="function">
    <text evidence="1 9">This protein is a component of the acetyl coenzyme A carboxylase complex; first, biotin carboxylase catalyzes the carboxylation of the carrier protein and then the transcarboxylase transfers the carboxyl group to form malonyl-CoA.</text>
</comment>
<keyword evidence="5 9" id="KW-0276">Fatty acid metabolism</keyword>
<evidence type="ECO:0000256" key="4">
    <source>
        <dbReference type="ARBA" id="ARBA00022516"/>
    </source>
</evidence>
<dbReference type="AlphaFoldDB" id="A0A212AI68"/>
<evidence type="ECO:0000256" key="10">
    <source>
        <dbReference type="SAM" id="MobiDB-lite"/>
    </source>
</evidence>
<evidence type="ECO:0000256" key="2">
    <source>
        <dbReference type="ARBA" id="ARBA00005194"/>
    </source>
</evidence>
<dbReference type="PANTHER" id="PTHR45266">
    <property type="entry name" value="OXALOACETATE DECARBOXYLASE ALPHA CHAIN"/>
    <property type="match status" value="1"/>
</dbReference>
<protein>
    <recommendedName>
        <fullName evidence="3 9">Biotin carboxyl carrier protein of acetyl-CoA carboxylase</fullName>
    </recommendedName>
</protein>
<dbReference type="EMBL" id="NIPX01000045">
    <property type="protein sequence ID" value="OWJ81198.1"/>
    <property type="molecule type" value="Genomic_DNA"/>
</dbReference>
<evidence type="ECO:0000256" key="5">
    <source>
        <dbReference type="ARBA" id="ARBA00022832"/>
    </source>
</evidence>
<evidence type="ECO:0000256" key="8">
    <source>
        <dbReference type="ARBA" id="ARBA00023267"/>
    </source>
</evidence>
<evidence type="ECO:0000313" key="14">
    <source>
        <dbReference type="Proteomes" id="UP000196640"/>
    </source>
</evidence>
<dbReference type="EMBL" id="NIPV01000015">
    <property type="protein sequence ID" value="OWJ77810.1"/>
    <property type="molecule type" value="Genomic_DNA"/>
</dbReference>
<dbReference type="FunFam" id="2.40.50.100:FF:000003">
    <property type="entry name" value="Acetyl-CoA carboxylase biotin carboxyl carrier protein"/>
    <property type="match status" value="1"/>
</dbReference>
<comment type="caution">
    <text evidence="13">The sequence shown here is derived from an EMBL/GenBank/DDBJ whole genome shotgun (WGS) entry which is preliminary data.</text>
</comment>
<organism evidence="13 14">
    <name type="scientific">Haematobacter missouriensis</name>
    <dbReference type="NCBI Taxonomy" id="366616"/>
    <lineage>
        <taxon>Bacteria</taxon>
        <taxon>Pseudomonadati</taxon>
        <taxon>Pseudomonadota</taxon>
        <taxon>Alphaproteobacteria</taxon>
        <taxon>Rhodobacterales</taxon>
        <taxon>Paracoccaceae</taxon>
        <taxon>Haematobacter</taxon>
    </lineage>
</organism>
<keyword evidence="6 9" id="KW-0443">Lipid metabolism</keyword>
<dbReference type="GO" id="GO:0006633">
    <property type="term" value="P:fatty acid biosynthetic process"/>
    <property type="evidence" value="ECO:0007669"/>
    <property type="project" value="UniProtKB-UniPathway"/>
</dbReference>
<sequence length="141" mass="14387">MDIDHIKSLIQAAHDAGLSELTVREAGLTIHIQRGTASSGASVEAAPVETRTPPAPSNGTSGHIVEAPMPGAFFRAGTPGDPPFVEIGATVEAGQTLAVIEAMKMLTPVKAAARGIVTTIHAGNGDTVEIGQPLFTIEDIG</sequence>
<dbReference type="Proteomes" id="UP000196640">
    <property type="component" value="Unassembled WGS sequence"/>
</dbReference>
<keyword evidence="4 9" id="KW-0444">Lipid biosynthesis</keyword>
<evidence type="ECO:0000313" key="12">
    <source>
        <dbReference type="EMBL" id="OWJ77810.1"/>
    </source>
</evidence>
<evidence type="ECO:0000256" key="7">
    <source>
        <dbReference type="ARBA" id="ARBA00023160"/>
    </source>
</evidence>
<dbReference type="PRINTS" id="PR01071">
    <property type="entry name" value="ACOABIOTINCC"/>
</dbReference>
<dbReference type="Gene3D" id="2.40.50.100">
    <property type="match status" value="1"/>
</dbReference>